<dbReference type="GO" id="GO:0031564">
    <property type="term" value="P:transcription antitermination"/>
    <property type="evidence" value="ECO:0007669"/>
    <property type="project" value="UniProtKB-KW"/>
</dbReference>
<dbReference type="NCBIfam" id="TIGR01951">
    <property type="entry name" value="nusB"/>
    <property type="match status" value="1"/>
</dbReference>
<name>A0A1G4PNW3_9CAUL</name>
<dbReference type="OrthoDB" id="9797817at2"/>
<comment type="similarity">
    <text evidence="1 6">Belongs to the NusB family.</text>
</comment>
<dbReference type="HAMAP" id="MF_00073">
    <property type="entry name" value="NusB"/>
    <property type="match status" value="1"/>
</dbReference>
<dbReference type="Gene3D" id="1.10.940.10">
    <property type="entry name" value="NusB-like"/>
    <property type="match status" value="1"/>
</dbReference>
<dbReference type="GO" id="GO:0006353">
    <property type="term" value="P:DNA-templated transcription termination"/>
    <property type="evidence" value="ECO:0007669"/>
    <property type="project" value="UniProtKB-UniRule"/>
</dbReference>
<gene>
    <name evidence="6" type="primary">nusB</name>
    <name evidence="8" type="ORF">SAMN02927928_0539</name>
</gene>
<dbReference type="RefSeq" id="WP_090643333.1">
    <property type="nucleotide sequence ID" value="NZ_CBCRYE010000001.1"/>
</dbReference>
<dbReference type="AlphaFoldDB" id="A0A1G4PNW3"/>
<protein>
    <recommendedName>
        <fullName evidence="6">Transcription antitermination protein NusB</fullName>
    </recommendedName>
    <alternativeName>
        <fullName evidence="6">Antitermination factor NusB</fullName>
    </alternativeName>
</protein>
<dbReference type="InterPro" id="IPR035926">
    <property type="entry name" value="NusB-like_sf"/>
</dbReference>
<evidence type="ECO:0000313" key="9">
    <source>
        <dbReference type="Proteomes" id="UP000199150"/>
    </source>
</evidence>
<dbReference type="Proteomes" id="UP000199150">
    <property type="component" value="Unassembled WGS sequence"/>
</dbReference>
<comment type="function">
    <text evidence="6">Involved in transcription antitermination. Required for transcription of ribosomal RNA (rRNA) genes. Binds specifically to the boxA antiterminator sequence of the ribosomal RNA (rrn) operons.</text>
</comment>
<evidence type="ECO:0000256" key="5">
    <source>
        <dbReference type="ARBA" id="ARBA00023163"/>
    </source>
</evidence>
<organism evidence="8 9">
    <name type="scientific">Asticcacaulis taihuensis</name>
    <dbReference type="NCBI Taxonomy" id="260084"/>
    <lineage>
        <taxon>Bacteria</taxon>
        <taxon>Pseudomonadati</taxon>
        <taxon>Pseudomonadota</taxon>
        <taxon>Alphaproteobacteria</taxon>
        <taxon>Caulobacterales</taxon>
        <taxon>Caulobacteraceae</taxon>
        <taxon>Asticcacaulis</taxon>
    </lineage>
</organism>
<keyword evidence="5 6" id="KW-0804">Transcription</keyword>
<dbReference type="EMBL" id="FMTS01000001">
    <property type="protein sequence ID" value="SCW33970.1"/>
    <property type="molecule type" value="Genomic_DNA"/>
</dbReference>
<evidence type="ECO:0000256" key="4">
    <source>
        <dbReference type="ARBA" id="ARBA00023015"/>
    </source>
</evidence>
<dbReference type="SUPFAM" id="SSF48013">
    <property type="entry name" value="NusB-like"/>
    <property type="match status" value="1"/>
</dbReference>
<dbReference type="PANTHER" id="PTHR11078">
    <property type="entry name" value="N UTILIZATION SUBSTANCE PROTEIN B-RELATED"/>
    <property type="match status" value="1"/>
</dbReference>
<evidence type="ECO:0000256" key="1">
    <source>
        <dbReference type="ARBA" id="ARBA00005952"/>
    </source>
</evidence>
<accession>A0A1G4PNW3</accession>
<reference evidence="9" key="1">
    <citation type="submission" date="2016-10" db="EMBL/GenBank/DDBJ databases">
        <authorList>
            <person name="Varghese N."/>
            <person name="Submissions S."/>
        </authorList>
    </citation>
    <scope>NUCLEOTIDE SEQUENCE [LARGE SCALE GENOMIC DNA]</scope>
    <source>
        <strain evidence="9">CGMCC 1.3431</strain>
    </source>
</reference>
<dbReference type="GO" id="GO:0005829">
    <property type="term" value="C:cytosol"/>
    <property type="evidence" value="ECO:0007669"/>
    <property type="project" value="TreeGrafter"/>
</dbReference>
<dbReference type="Pfam" id="PF01029">
    <property type="entry name" value="NusB"/>
    <property type="match status" value="1"/>
</dbReference>
<dbReference type="InterPro" id="IPR011605">
    <property type="entry name" value="NusB_fam"/>
</dbReference>
<evidence type="ECO:0000313" key="8">
    <source>
        <dbReference type="EMBL" id="SCW33970.1"/>
    </source>
</evidence>
<proteinExistence type="inferred from homology"/>
<keyword evidence="3 6" id="KW-0694">RNA-binding</keyword>
<sequence>MSDAATPKPTSLKAVIDQLNANESDAKALSNKEKRARTVARLVLVQALYQLDITGAGVETVIKEFSDYRFDGDLDGEPLAAADEAFFAEGARTIVKEQSAIDPLIINRLASGWRIERLDPTVRAILRAGTWELKFRTDIGLQVIINEYVEIARAFYGETEARFVNAALDGIAADVRK</sequence>
<feature type="domain" description="NusB/RsmB/TIM44" evidence="7">
    <location>
        <begin position="40"/>
        <end position="172"/>
    </location>
</feature>
<keyword evidence="2 6" id="KW-0889">Transcription antitermination</keyword>
<evidence type="ECO:0000256" key="6">
    <source>
        <dbReference type="HAMAP-Rule" id="MF_00073"/>
    </source>
</evidence>
<dbReference type="InterPro" id="IPR006027">
    <property type="entry name" value="NusB_RsmB_TIM44"/>
</dbReference>
<evidence type="ECO:0000256" key="2">
    <source>
        <dbReference type="ARBA" id="ARBA00022814"/>
    </source>
</evidence>
<keyword evidence="9" id="KW-1185">Reference proteome</keyword>
<evidence type="ECO:0000259" key="7">
    <source>
        <dbReference type="Pfam" id="PF01029"/>
    </source>
</evidence>
<dbReference type="PANTHER" id="PTHR11078:SF3">
    <property type="entry name" value="ANTITERMINATION NUSB DOMAIN-CONTAINING PROTEIN"/>
    <property type="match status" value="1"/>
</dbReference>
<keyword evidence="4 6" id="KW-0805">Transcription regulation</keyword>
<dbReference type="GO" id="GO:0003723">
    <property type="term" value="F:RNA binding"/>
    <property type="evidence" value="ECO:0007669"/>
    <property type="project" value="UniProtKB-UniRule"/>
</dbReference>
<evidence type="ECO:0000256" key="3">
    <source>
        <dbReference type="ARBA" id="ARBA00022884"/>
    </source>
</evidence>
<dbReference type="STRING" id="260084.SAMN02927928_0539"/>